<dbReference type="Gene3D" id="3.50.50.60">
    <property type="entry name" value="FAD/NAD(P)-binding domain"/>
    <property type="match status" value="1"/>
</dbReference>
<gene>
    <name evidence="1" type="ORF">Amac_054430</name>
</gene>
<name>A0A5M3WTJ9_9ACTN</name>
<dbReference type="AlphaFoldDB" id="A0A5M3WTJ9"/>
<reference evidence="1 2" key="1">
    <citation type="submission" date="2019-10" db="EMBL/GenBank/DDBJ databases">
        <title>Whole genome shotgun sequence of Acrocarpospora macrocephala NBRC 16266.</title>
        <authorList>
            <person name="Ichikawa N."/>
            <person name="Kimura A."/>
            <person name="Kitahashi Y."/>
            <person name="Komaki H."/>
            <person name="Oguchi A."/>
        </authorList>
    </citation>
    <scope>NUCLEOTIDE SEQUENCE [LARGE SCALE GENOMIC DNA]</scope>
    <source>
        <strain evidence="1 2">NBRC 16266</strain>
    </source>
</reference>
<dbReference type="Proteomes" id="UP000331127">
    <property type="component" value="Unassembled WGS sequence"/>
</dbReference>
<protein>
    <submittedName>
        <fullName evidence="1">Uncharacterized protein</fullName>
    </submittedName>
</protein>
<dbReference type="PROSITE" id="PS51257">
    <property type="entry name" value="PROKAR_LIPOPROTEIN"/>
    <property type="match status" value="1"/>
</dbReference>
<comment type="caution">
    <text evidence="1">The sequence shown here is derived from an EMBL/GenBank/DDBJ whole genome shotgun (WGS) entry which is preliminary data.</text>
</comment>
<sequence length="72" mass="7561">MRQLHEGQEEFVDALTVLIVGAGPTGLTLACEWTLRVVGQPTGLDDIKTGVRGGVRGPSCGCPQLGLSDRRA</sequence>
<dbReference type="InterPro" id="IPR036188">
    <property type="entry name" value="FAD/NAD-bd_sf"/>
</dbReference>
<accession>A0A5M3WTJ9</accession>
<evidence type="ECO:0000313" key="1">
    <source>
        <dbReference type="EMBL" id="GES11846.1"/>
    </source>
</evidence>
<keyword evidence="2" id="KW-1185">Reference proteome</keyword>
<organism evidence="1 2">
    <name type="scientific">Acrocarpospora macrocephala</name>
    <dbReference type="NCBI Taxonomy" id="150177"/>
    <lineage>
        <taxon>Bacteria</taxon>
        <taxon>Bacillati</taxon>
        <taxon>Actinomycetota</taxon>
        <taxon>Actinomycetes</taxon>
        <taxon>Streptosporangiales</taxon>
        <taxon>Streptosporangiaceae</taxon>
        <taxon>Acrocarpospora</taxon>
    </lineage>
</organism>
<proteinExistence type="predicted"/>
<evidence type="ECO:0000313" key="2">
    <source>
        <dbReference type="Proteomes" id="UP000331127"/>
    </source>
</evidence>
<dbReference type="EMBL" id="BLAE01000033">
    <property type="protein sequence ID" value="GES11846.1"/>
    <property type="molecule type" value="Genomic_DNA"/>
</dbReference>